<dbReference type="SMART" id="SM01321">
    <property type="entry name" value="Y1_Tnp"/>
    <property type="match status" value="1"/>
</dbReference>
<reference evidence="2 3" key="1">
    <citation type="journal article" date="2015" name="Nature">
        <title>rRNA introns, odd ribosomes, and small enigmatic genomes across a large radiation of phyla.</title>
        <authorList>
            <person name="Brown C.T."/>
            <person name="Hug L.A."/>
            <person name="Thomas B.C."/>
            <person name="Sharon I."/>
            <person name="Castelle C.J."/>
            <person name="Singh A."/>
            <person name="Wilkins M.J."/>
            <person name="Williams K.H."/>
            <person name="Banfield J.F."/>
        </authorList>
    </citation>
    <scope>NUCLEOTIDE SEQUENCE [LARGE SCALE GENOMIC DNA]</scope>
</reference>
<feature type="domain" description="Transposase IS200-like" evidence="1">
    <location>
        <begin position="9"/>
        <end position="152"/>
    </location>
</feature>
<organism evidence="2 3">
    <name type="scientific">Candidatus Woesebacteria bacterium GW2011_GWA1_37_7</name>
    <dbReference type="NCBI Taxonomy" id="1618545"/>
    <lineage>
        <taxon>Bacteria</taxon>
        <taxon>Candidatus Woeseibacteriota</taxon>
    </lineage>
</organism>
<evidence type="ECO:0000259" key="1">
    <source>
        <dbReference type="SMART" id="SM01321"/>
    </source>
</evidence>
<proteinExistence type="predicted"/>
<dbReference type="GO" id="GO:0004803">
    <property type="term" value="F:transposase activity"/>
    <property type="evidence" value="ECO:0007669"/>
    <property type="project" value="InterPro"/>
</dbReference>
<dbReference type="AlphaFoldDB" id="A0A0G0JLR7"/>
<dbReference type="GO" id="GO:0003677">
    <property type="term" value="F:DNA binding"/>
    <property type="evidence" value="ECO:0007669"/>
    <property type="project" value="InterPro"/>
</dbReference>
<dbReference type="GO" id="GO:0006313">
    <property type="term" value="P:DNA transposition"/>
    <property type="evidence" value="ECO:0007669"/>
    <property type="project" value="InterPro"/>
</dbReference>
<protein>
    <recommendedName>
        <fullName evidence="1">Transposase IS200-like domain-containing protein</fullName>
    </recommendedName>
</protein>
<dbReference type="Gene3D" id="3.30.70.1290">
    <property type="entry name" value="Transposase IS200-like"/>
    <property type="match status" value="1"/>
</dbReference>
<comment type="caution">
    <text evidence="2">The sequence shown here is derived from an EMBL/GenBank/DDBJ whole genome shotgun (WGS) entry which is preliminary data.</text>
</comment>
<accession>A0A0G0JLR7</accession>
<dbReference type="Pfam" id="PF01797">
    <property type="entry name" value="Y1_Tnp"/>
    <property type="match status" value="1"/>
</dbReference>
<evidence type="ECO:0000313" key="3">
    <source>
        <dbReference type="Proteomes" id="UP000034591"/>
    </source>
</evidence>
<sequence>MPKRKIPIITGQVYHIFNRGINKQPIFFTPRNYKRAVNVIKYYLIYKPPLPYSKFQKLPFSIKDELLKTMSQKERGVEVISYVLMPNHYHFLLRQTMDKGINNFIRKFQISYTKYINKRLDRSGALIQGQYKAVLIEDDEQLIHVNRYIHLNPYTSYIVKNIEELKGYAWSSLPQFLGEERDSFCQKGIVLSLFKSVDKYWGFLANQADYQRNLDRIKHLMID</sequence>
<dbReference type="InterPro" id="IPR002686">
    <property type="entry name" value="Transposase_17"/>
</dbReference>
<evidence type="ECO:0000313" key="2">
    <source>
        <dbReference type="EMBL" id="KKQ37654.1"/>
    </source>
</evidence>
<name>A0A0G0JLR7_9BACT</name>
<dbReference type="STRING" id="1618545.US53_C0013G0013"/>
<gene>
    <name evidence="2" type="ORF">US53_C0013G0013</name>
</gene>
<dbReference type="PANTHER" id="PTHR34322:SF2">
    <property type="entry name" value="TRANSPOSASE IS200-LIKE DOMAIN-CONTAINING PROTEIN"/>
    <property type="match status" value="1"/>
</dbReference>
<dbReference type="PANTHER" id="PTHR34322">
    <property type="entry name" value="TRANSPOSASE, Y1_TNP DOMAIN-CONTAINING"/>
    <property type="match status" value="1"/>
</dbReference>
<dbReference type="Proteomes" id="UP000034591">
    <property type="component" value="Unassembled WGS sequence"/>
</dbReference>
<dbReference type="SUPFAM" id="SSF143422">
    <property type="entry name" value="Transposase IS200-like"/>
    <property type="match status" value="1"/>
</dbReference>
<dbReference type="InterPro" id="IPR036515">
    <property type="entry name" value="Transposase_17_sf"/>
</dbReference>
<dbReference type="EMBL" id="LBTI01000013">
    <property type="protein sequence ID" value="KKQ37654.1"/>
    <property type="molecule type" value="Genomic_DNA"/>
</dbReference>